<reference evidence="1" key="1">
    <citation type="submission" date="2021-06" db="EMBL/GenBank/DDBJ databases">
        <authorList>
            <person name="Kallberg Y."/>
            <person name="Tangrot J."/>
            <person name="Rosling A."/>
        </authorList>
    </citation>
    <scope>NUCLEOTIDE SEQUENCE</scope>
    <source>
        <strain evidence="1">MA461A</strain>
    </source>
</reference>
<evidence type="ECO:0000313" key="2">
    <source>
        <dbReference type="Proteomes" id="UP000789920"/>
    </source>
</evidence>
<dbReference type="Proteomes" id="UP000789920">
    <property type="component" value="Unassembled WGS sequence"/>
</dbReference>
<accession>A0ACA9RN43</accession>
<keyword evidence="2" id="KW-1185">Reference proteome</keyword>
<dbReference type="EMBL" id="CAJVQC010059714">
    <property type="protein sequence ID" value="CAG8800043.1"/>
    <property type="molecule type" value="Genomic_DNA"/>
</dbReference>
<name>A0ACA9RN43_9GLOM</name>
<feature type="non-terminal residue" evidence="1">
    <location>
        <position position="1"/>
    </location>
</feature>
<protein>
    <submittedName>
        <fullName evidence="1">35849_t:CDS:1</fullName>
    </submittedName>
</protein>
<sequence length="149" mass="17232">AHSKTSREVMFRYKLLGVYQQFNPNNPIELQKIEVQKMQVTPQTIDNHLKKISVIHNEVNNQLEKSRKYMLKHSSVHCHKNLYKPGQSVAIASDTDMNPTTRKYKLQTTFKETGTVVSMMNNNKTIVVETSEGNTVRCSVKRVQQIKKK</sequence>
<proteinExistence type="predicted"/>
<evidence type="ECO:0000313" key="1">
    <source>
        <dbReference type="EMBL" id="CAG8800043.1"/>
    </source>
</evidence>
<gene>
    <name evidence="1" type="ORF">RPERSI_LOCUS20837</name>
</gene>
<organism evidence="1 2">
    <name type="scientific">Racocetra persica</name>
    <dbReference type="NCBI Taxonomy" id="160502"/>
    <lineage>
        <taxon>Eukaryota</taxon>
        <taxon>Fungi</taxon>
        <taxon>Fungi incertae sedis</taxon>
        <taxon>Mucoromycota</taxon>
        <taxon>Glomeromycotina</taxon>
        <taxon>Glomeromycetes</taxon>
        <taxon>Diversisporales</taxon>
        <taxon>Gigasporaceae</taxon>
        <taxon>Racocetra</taxon>
    </lineage>
</organism>
<comment type="caution">
    <text evidence="1">The sequence shown here is derived from an EMBL/GenBank/DDBJ whole genome shotgun (WGS) entry which is preliminary data.</text>
</comment>